<reference evidence="2" key="1">
    <citation type="submission" date="2018-05" db="EMBL/GenBank/DDBJ databases">
        <title>Draft genome of Mucuna pruriens seed.</title>
        <authorList>
            <person name="Nnadi N.E."/>
            <person name="Vos R."/>
            <person name="Hasami M.H."/>
            <person name="Devisetty U.K."/>
            <person name="Aguiy J.C."/>
        </authorList>
    </citation>
    <scope>NUCLEOTIDE SEQUENCE [LARGE SCALE GENOMIC DNA]</scope>
    <source>
        <strain evidence="2">JCA_2017</strain>
    </source>
</reference>
<evidence type="ECO:0000256" key="1">
    <source>
        <dbReference type="SAM" id="MobiDB-lite"/>
    </source>
</evidence>
<evidence type="ECO:0000313" key="2">
    <source>
        <dbReference type="EMBL" id="RDX99857.1"/>
    </source>
</evidence>
<keyword evidence="3" id="KW-1185">Reference proteome</keyword>
<feature type="non-terminal residue" evidence="2">
    <location>
        <position position="60"/>
    </location>
</feature>
<dbReference type="EMBL" id="QJKJ01003122">
    <property type="protein sequence ID" value="RDX99857.1"/>
    <property type="molecule type" value="Genomic_DNA"/>
</dbReference>
<feature type="region of interest" description="Disordered" evidence="1">
    <location>
        <begin position="39"/>
        <end position="60"/>
    </location>
</feature>
<name>A0A371HAN5_MUCPR</name>
<dbReference type="AlphaFoldDB" id="A0A371HAN5"/>
<feature type="region of interest" description="Disordered" evidence="1">
    <location>
        <begin position="1"/>
        <end position="26"/>
    </location>
</feature>
<sequence>MGRHEEVGEENGKDTKAFQGPMTRGRLKRLGEEVHQKMGLLMGQGRPTQNPTLFSFLNNH</sequence>
<proteinExistence type="predicted"/>
<feature type="compositionally biased region" description="Polar residues" evidence="1">
    <location>
        <begin position="46"/>
        <end position="60"/>
    </location>
</feature>
<feature type="compositionally biased region" description="Basic and acidic residues" evidence="1">
    <location>
        <begin position="1"/>
        <end position="16"/>
    </location>
</feature>
<dbReference type="Proteomes" id="UP000257109">
    <property type="component" value="Unassembled WGS sequence"/>
</dbReference>
<gene>
    <name evidence="2" type="ORF">CR513_17037</name>
</gene>
<protein>
    <submittedName>
        <fullName evidence="2">Uncharacterized protein</fullName>
    </submittedName>
</protein>
<comment type="caution">
    <text evidence="2">The sequence shown here is derived from an EMBL/GenBank/DDBJ whole genome shotgun (WGS) entry which is preliminary data.</text>
</comment>
<evidence type="ECO:0000313" key="3">
    <source>
        <dbReference type="Proteomes" id="UP000257109"/>
    </source>
</evidence>
<feature type="non-terminal residue" evidence="2">
    <location>
        <position position="1"/>
    </location>
</feature>
<organism evidence="2 3">
    <name type="scientific">Mucuna pruriens</name>
    <name type="common">Velvet bean</name>
    <name type="synonym">Dolichos pruriens</name>
    <dbReference type="NCBI Taxonomy" id="157652"/>
    <lineage>
        <taxon>Eukaryota</taxon>
        <taxon>Viridiplantae</taxon>
        <taxon>Streptophyta</taxon>
        <taxon>Embryophyta</taxon>
        <taxon>Tracheophyta</taxon>
        <taxon>Spermatophyta</taxon>
        <taxon>Magnoliopsida</taxon>
        <taxon>eudicotyledons</taxon>
        <taxon>Gunneridae</taxon>
        <taxon>Pentapetalae</taxon>
        <taxon>rosids</taxon>
        <taxon>fabids</taxon>
        <taxon>Fabales</taxon>
        <taxon>Fabaceae</taxon>
        <taxon>Papilionoideae</taxon>
        <taxon>50 kb inversion clade</taxon>
        <taxon>NPAAA clade</taxon>
        <taxon>indigoferoid/millettioid clade</taxon>
        <taxon>Phaseoleae</taxon>
        <taxon>Mucuna</taxon>
    </lineage>
</organism>
<accession>A0A371HAN5</accession>